<dbReference type="STRING" id="180197.SAMN02982919_00093"/>
<dbReference type="Proteomes" id="UP000199766">
    <property type="component" value="Unassembled WGS sequence"/>
</dbReference>
<evidence type="ECO:0000313" key="1">
    <source>
        <dbReference type="EMBL" id="SEQ15297.1"/>
    </source>
</evidence>
<organism evidence="1 2">
    <name type="scientific">Giesbergeria anulus</name>
    <dbReference type="NCBI Taxonomy" id="180197"/>
    <lineage>
        <taxon>Bacteria</taxon>
        <taxon>Pseudomonadati</taxon>
        <taxon>Pseudomonadota</taxon>
        <taxon>Betaproteobacteria</taxon>
        <taxon>Burkholderiales</taxon>
        <taxon>Comamonadaceae</taxon>
        <taxon>Giesbergeria</taxon>
    </lineage>
</organism>
<dbReference type="NCBIfam" id="TIGR02547">
    <property type="entry name" value="casA_cse1"/>
    <property type="match status" value="1"/>
</dbReference>
<accession>A0A1H9DPR7</accession>
<dbReference type="CDD" id="cd09729">
    <property type="entry name" value="Cse1_I-E"/>
    <property type="match status" value="1"/>
</dbReference>
<dbReference type="AlphaFoldDB" id="A0A1H9DPR7"/>
<dbReference type="InterPro" id="IPR013381">
    <property type="entry name" value="CRISPR-assoc_prot_Cse1"/>
</dbReference>
<dbReference type="Pfam" id="PF09481">
    <property type="entry name" value="CRISPR_Cse1"/>
    <property type="match status" value="1"/>
</dbReference>
<dbReference type="OrthoDB" id="5392377at2"/>
<name>A0A1H9DPR7_9BURK</name>
<sequence length="542" mass="59994">MNLLIENWLPVRTRDGHRTWVSPADLSRSDLVAFDAMRPDFNGALAQLAIGLLQTTSPAETSVAWGRLLKTPPDQATLHDWFAPHRPAFEWDGDGARFMQDFDLRTGTGETQSIAGLLIETPGDNTVKNNADLFVKRGQVGHLCPHCAALALFTLQLNAPAGGAGHRTSLRGGGPLTTLLIAEARPAETTSLWHSLWLNVLPQRTFEAHGGGSDDTAAYLKFPWLASVQAIQADGAQTTAMQVHAAHVFWAMPRRIRLDLEDVSAGLCDLCGRESAVRIQRYLTRPQGLNYKGAWSHPLSPYYQTKEGMLPLHPQPGGLGYRHWLGWVLGMQNDKRKIAPAAVVGTYFGTPTEQRTGLRLRLWAFGFDMDNMKARCWYESTLPLYELGDCTPQAQTQLRDDVGAWLDAAELVASYLRGAVKEAWFSHDARGDLSFVDASFWSATEAAFYQLLRDRIHAVRQTETTVCTLGMSEQWRNQLTTTASRLFDLDLVGSTAIERQNPARIAKARRQFVKNLAGPKLRTVLALPVPATQSKTTIKKAT</sequence>
<dbReference type="RefSeq" id="WP_091451093.1">
    <property type="nucleotide sequence ID" value="NZ_FOGD01000001.1"/>
</dbReference>
<dbReference type="EMBL" id="FOGD01000001">
    <property type="protein sequence ID" value="SEQ15297.1"/>
    <property type="molecule type" value="Genomic_DNA"/>
</dbReference>
<protein>
    <submittedName>
        <fullName evidence="1">CRISPR system Cascade subunit CasA</fullName>
    </submittedName>
</protein>
<proteinExistence type="predicted"/>
<keyword evidence="2" id="KW-1185">Reference proteome</keyword>
<reference evidence="1 2" key="1">
    <citation type="submission" date="2016-10" db="EMBL/GenBank/DDBJ databases">
        <authorList>
            <person name="de Groot N.N."/>
        </authorList>
    </citation>
    <scope>NUCLEOTIDE SEQUENCE [LARGE SCALE GENOMIC DNA]</scope>
    <source>
        <strain evidence="1 2">ATCC 35958</strain>
    </source>
</reference>
<evidence type="ECO:0000313" key="2">
    <source>
        <dbReference type="Proteomes" id="UP000199766"/>
    </source>
</evidence>
<gene>
    <name evidence="1" type="ORF">SAMN02982919_00093</name>
</gene>